<proteinExistence type="predicted"/>
<reference evidence="1" key="2">
    <citation type="submission" date="2021-09" db="EMBL/GenBank/DDBJ databases">
        <authorList>
            <person name="Gilroy R."/>
        </authorList>
    </citation>
    <scope>NUCLEOTIDE SEQUENCE</scope>
    <source>
        <strain evidence="1">CHK173-2119</strain>
    </source>
</reference>
<organism evidence="1 2">
    <name type="scientific">Lapidilactobacillus dextrinicus</name>
    <dbReference type="NCBI Taxonomy" id="51664"/>
    <lineage>
        <taxon>Bacteria</taxon>
        <taxon>Bacillati</taxon>
        <taxon>Bacillota</taxon>
        <taxon>Bacilli</taxon>
        <taxon>Lactobacillales</taxon>
        <taxon>Lactobacillaceae</taxon>
        <taxon>Lapidilactobacillus</taxon>
    </lineage>
</organism>
<dbReference type="EMBL" id="DYXY01000129">
    <property type="protein sequence ID" value="HJE15461.1"/>
    <property type="molecule type" value="Genomic_DNA"/>
</dbReference>
<evidence type="ECO:0000313" key="2">
    <source>
        <dbReference type="Proteomes" id="UP000774947"/>
    </source>
</evidence>
<name>A0A921B383_9LACO</name>
<dbReference type="Proteomes" id="UP000774947">
    <property type="component" value="Unassembled WGS sequence"/>
</dbReference>
<reference evidence="1" key="1">
    <citation type="journal article" date="2021" name="PeerJ">
        <title>Extensive microbial diversity within the chicken gut microbiome revealed by metagenomics and culture.</title>
        <authorList>
            <person name="Gilroy R."/>
            <person name="Ravi A."/>
            <person name="Getino M."/>
            <person name="Pursley I."/>
            <person name="Horton D.L."/>
            <person name="Alikhan N.F."/>
            <person name="Baker D."/>
            <person name="Gharbi K."/>
            <person name="Hall N."/>
            <person name="Watson M."/>
            <person name="Adriaenssens E.M."/>
            <person name="Foster-Nyarko E."/>
            <person name="Jarju S."/>
            <person name="Secka A."/>
            <person name="Antonio M."/>
            <person name="Oren A."/>
            <person name="Chaudhuri R.R."/>
            <person name="La Ragione R."/>
            <person name="Hildebrand F."/>
            <person name="Pallen M.J."/>
        </authorList>
    </citation>
    <scope>NUCLEOTIDE SEQUENCE</scope>
    <source>
        <strain evidence="1">CHK173-2119</strain>
    </source>
</reference>
<gene>
    <name evidence="1" type="ORF">K8W17_05230</name>
</gene>
<dbReference type="AlphaFoldDB" id="A0A921B383"/>
<evidence type="ECO:0000313" key="1">
    <source>
        <dbReference type="EMBL" id="HJE15461.1"/>
    </source>
</evidence>
<dbReference type="GO" id="GO:0006354">
    <property type="term" value="P:DNA-templated transcription elongation"/>
    <property type="evidence" value="ECO:0007669"/>
    <property type="project" value="InterPro"/>
</dbReference>
<sequence length="25" mass="3020">MIIMVESIKKSWYVLHTYSGYENKV</sequence>
<comment type="caution">
    <text evidence="1">The sequence shown here is derived from an EMBL/GenBank/DDBJ whole genome shotgun (WGS) entry which is preliminary data.</text>
</comment>
<dbReference type="SUPFAM" id="SSF82679">
    <property type="entry name" value="N-utilization substance G protein NusG, N-terminal domain"/>
    <property type="match status" value="1"/>
</dbReference>
<accession>A0A921B383</accession>
<feature type="non-terminal residue" evidence="1">
    <location>
        <position position="25"/>
    </location>
</feature>
<dbReference type="InterPro" id="IPR036735">
    <property type="entry name" value="NGN_dom_sf"/>
</dbReference>
<protein>
    <submittedName>
        <fullName evidence="1">Transcription termination/antitermination protein NusG</fullName>
    </submittedName>
</protein>